<protein>
    <submittedName>
        <fullName evidence="1">Uncharacterized protein</fullName>
    </submittedName>
</protein>
<reference evidence="1" key="1">
    <citation type="journal article" date="2017" name="J. Phycol.">
        <title>Analysis of chloroplast genomes and a supermatrix inform reclassification of the Rhodomelaceae (Rhodophyta).</title>
        <authorList>
            <person name="Diaz-Tapia P."/>
            <person name="Maggs C.A."/>
            <person name="West J.A."/>
            <person name="Verbruggen H."/>
        </authorList>
    </citation>
    <scope>NUCLEOTIDE SEQUENCE</scope>
    <source>
        <strain evidence="1">PD852</strain>
    </source>
</reference>
<dbReference type="EMBL" id="MF101434">
    <property type="protein sequence ID" value="ARW64754.1"/>
    <property type="molecule type" value="Genomic_DNA"/>
</dbReference>
<accession>A0A1Z1MG74</accession>
<dbReference type="RefSeq" id="YP_009395774.1">
    <property type="nucleotide sequence ID" value="NC_035279.1"/>
</dbReference>
<sequence>MNKNLNLFLTNVQGKWLLQENFYYLLSKNIQTYDGKINFLTNIKDNYFINNYQESGKIFTQISFKKLNKEKKFIFQVEKITKNVLLTEIKQSNHHMQYKEHIYNSSKNVIVSFSILKNIHENKYIGLKVASYIRIL</sequence>
<gene>
    <name evidence="1" type="primary">ycf58</name>
</gene>
<evidence type="ECO:0000313" key="1">
    <source>
        <dbReference type="EMBL" id="ARW64754.1"/>
    </source>
</evidence>
<keyword evidence="1" id="KW-0934">Plastid</keyword>
<name>A0A1Z1MG74_9FLOR</name>
<geneLocation type="chloroplast" evidence="1"/>
<dbReference type="GeneID" id="33357860"/>
<proteinExistence type="predicted"/>
<keyword evidence="1" id="KW-0150">Chloroplast</keyword>
<dbReference type="AlphaFoldDB" id="A0A1Z1MG74"/>
<organism evidence="1">
    <name type="scientific">Herposiphonia versicolor</name>
    <dbReference type="NCBI Taxonomy" id="2007163"/>
    <lineage>
        <taxon>Eukaryota</taxon>
        <taxon>Rhodophyta</taxon>
        <taxon>Florideophyceae</taxon>
        <taxon>Rhodymeniophycidae</taxon>
        <taxon>Ceramiales</taxon>
        <taxon>Rhodomelaceae</taxon>
        <taxon>Herposiphonieae</taxon>
        <taxon>Herposiphonia</taxon>
    </lineage>
</organism>